<keyword evidence="5" id="KW-1185">Reference proteome</keyword>
<dbReference type="Proteomes" id="UP001219567">
    <property type="component" value="Chromosome 4"/>
</dbReference>
<feature type="compositionally biased region" description="Basic and acidic residues" evidence="2">
    <location>
        <begin position="1"/>
        <end position="10"/>
    </location>
</feature>
<feature type="region of interest" description="Disordered" evidence="2">
    <location>
        <begin position="194"/>
        <end position="251"/>
    </location>
</feature>
<dbReference type="InterPro" id="IPR012677">
    <property type="entry name" value="Nucleotide-bd_a/b_plait_sf"/>
</dbReference>
<dbReference type="PANTHER" id="PTHR19965">
    <property type="entry name" value="RNA AND EXPORT FACTOR BINDING PROTEIN"/>
    <property type="match status" value="1"/>
</dbReference>
<dbReference type="GO" id="GO:0005634">
    <property type="term" value="C:nucleus"/>
    <property type="evidence" value="ECO:0007669"/>
    <property type="project" value="TreeGrafter"/>
</dbReference>
<proteinExistence type="predicted"/>
<feature type="region of interest" description="Disordered" evidence="2">
    <location>
        <begin position="1"/>
        <end position="42"/>
    </location>
</feature>
<feature type="domain" description="RRM" evidence="3">
    <location>
        <begin position="54"/>
        <end position="123"/>
    </location>
</feature>
<evidence type="ECO:0000313" key="4">
    <source>
        <dbReference type="EMBL" id="WFD00191.1"/>
    </source>
</evidence>
<evidence type="ECO:0000313" key="5">
    <source>
        <dbReference type="Proteomes" id="UP001219567"/>
    </source>
</evidence>
<dbReference type="GO" id="GO:0003729">
    <property type="term" value="F:mRNA binding"/>
    <property type="evidence" value="ECO:0007669"/>
    <property type="project" value="TreeGrafter"/>
</dbReference>
<protein>
    <submittedName>
        <fullName evidence="4">Structural maintenance of chromosomes protein 3</fullName>
    </submittedName>
</protein>
<name>A0AAJ5YVH7_9BASI</name>
<dbReference type="PANTHER" id="PTHR19965:SF82">
    <property type="entry name" value="THO COMPLEX SUBUNIT 4"/>
    <property type="match status" value="1"/>
</dbReference>
<evidence type="ECO:0000259" key="3">
    <source>
        <dbReference type="Pfam" id="PF00076"/>
    </source>
</evidence>
<feature type="compositionally biased region" description="Gly residues" evidence="2">
    <location>
        <begin position="242"/>
        <end position="251"/>
    </location>
</feature>
<dbReference type="EMBL" id="CP119946">
    <property type="protein sequence ID" value="WFD00191.1"/>
    <property type="molecule type" value="Genomic_DNA"/>
</dbReference>
<sequence>MDVEMSERRARAPRRRPSGAQRSGPYDREVGSSQKAYGKRPGVSIKGASGPTWIVVANLVKGTSLEDVRLTFDSMGKIAEVRGYRLPNLASNAVAFQVAFEHRGDAIAACRKFDGVMADGRVLQVTMQGSEPAPKVVTPPPAKVVQAAPQPKAVSALPADLPATAHSTDASLPIAVRRRLAEAEARYLKETEKILTNKGAPEPKPAKSNSLKDRISSLPLAQRLQMEGAASKKKKPQRKRAGGNGGMDVDS</sequence>
<dbReference type="Pfam" id="PF00076">
    <property type="entry name" value="RRM_1"/>
    <property type="match status" value="1"/>
</dbReference>
<dbReference type="CDD" id="cd00590">
    <property type="entry name" value="RRM_SF"/>
    <property type="match status" value="1"/>
</dbReference>
<dbReference type="Gene3D" id="3.30.70.330">
    <property type="match status" value="1"/>
</dbReference>
<reference evidence="4 5" key="1">
    <citation type="submission" date="2023-03" db="EMBL/GenBank/DDBJ databases">
        <title>Mating type loci evolution in Malassezia.</title>
        <authorList>
            <person name="Coelho M.A."/>
        </authorList>
    </citation>
    <scope>NUCLEOTIDE SEQUENCE [LARGE SCALE GENOMIC DNA]</scope>
    <source>
        <strain evidence="4 5">CBS 9725</strain>
    </source>
</reference>
<dbReference type="AlphaFoldDB" id="A0AAJ5YVH7"/>
<dbReference type="InterPro" id="IPR000504">
    <property type="entry name" value="RRM_dom"/>
</dbReference>
<feature type="compositionally biased region" description="Basic residues" evidence="2">
    <location>
        <begin position="231"/>
        <end position="241"/>
    </location>
</feature>
<dbReference type="InterPro" id="IPR051229">
    <property type="entry name" value="ALYREF_mRNA_export"/>
</dbReference>
<evidence type="ECO:0000256" key="2">
    <source>
        <dbReference type="SAM" id="MobiDB-lite"/>
    </source>
</evidence>
<dbReference type="SUPFAM" id="SSF54928">
    <property type="entry name" value="RNA-binding domain, RBD"/>
    <property type="match status" value="1"/>
</dbReference>
<evidence type="ECO:0000256" key="1">
    <source>
        <dbReference type="ARBA" id="ARBA00022884"/>
    </source>
</evidence>
<accession>A0AAJ5YVH7</accession>
<gene>
    <name evidence="4" type="primary">SMC3_2</name>
    <name evidence="4" type="ORF">MYAM1_002938</name>
</gene>
<dbReference type="InterPro" id="IPR035979">
    <property type="entry name" value="RBD_domain_sf"/>
</dbReference>
<organism evidence="4 5">
    <name type="scientific">Malassezia yamatoensis</name>
    <dbReference type="NCBI Taxonomy" id="253288"/>
    <lineage>
        <taxon>Eukaryota</taxon>
        <taxon>Fungi</taxon>
        <taxon>Dikarya</taxon>
        <taxon>Basidiomycota</taxon>
        <taxon>Ustilaginomycotina</taxon>
        <taxon>Malasseziomycetes</taxon>
        <taxon>Malasseziales</taxon>
        <taxon>Malasseziaceae</taxon>
        <taxon>Malassezia</taxon>
    </lineage>
</organism>
<keyword evidence="1" id="KW-0694">RNA-binding</keyword>